<evidence type="ECO:0000313" key="8">
    <source>
        <dbReference type="EnsemblMetazoa" id="XP_003726494"/>
    </source>
</evidence>
<evidence type="ECO:0000256" key="4">
    <source>
        <dbReference type="ARBA" id="ARBA00022989"/>
    </source>
</evidence>
<keyword evidence="3" id="KW-0732">Signal</keyword>
<dbReference type="OMA" id="DGECACV"/>
<keyword evidence="4 7" id="KW-1133">Transmembrane helix</keyword>
<protein>
    <submittedName>
        <fullName evidence="8">Uncharacterized protein</fullName>
    </submittedName>
</protein>
<dbReference type="InParanoid" id="A0A7M7GIP0"/>
<dbReference type="FunCoup" id="A0A7M7GIP0">
    <property type="interactions" value="1377"/>
</dbReference>
<dbReference type="OrthoDB" id="10017443at2759"/>
<dbReference type="KEGG" id="spu:586026"/>
<dbReference type="PANTHER" id="PTHR31386">
    <property type="entry name" value="UNCHARACTERIZED PROTEIN KIAA2013"/>
    <property type="match status" value="1"/>
</dbReference>
<keyword evidence="6" id="KW-0325">Glycoprotein</keyword>
<evidence type="ECO:0000256" key="5">
    <source>
        <dbReference type="ARBA" id="ARBA00023136"/>
    </source>
</evidence>
<dbReference type="Proteomes" id="UP000007110">
    <property type="component" value="Unassembled WGS sequence"/>
</dbReference>
<dbReference type="RefSeq" id="XP_003726494.1">
    <property type="nucleotide sequence ID" value="XM_003726446.3"/>
</dbReference>
<dbReference type="CTD" id="90231"/>
<evidence type="ECO:0000256" key="6">
    <source>
        <dbReference type="ARBA" id="ARBA00023180"/>
    </source>
</evidence>
<comment type="subcellular location">
    <subcellularLocation>
        <location evidence="1">Membrane</location>
        <topology evidence="1">Single-pass type I membrane protein</topology>
    </subcellularLocation>
</comment>
<dbReference type="GO" id="GO:0016020">
    <property type="term" value="C:membrane"/>
    <property type="evidence" value="ECO:0007669"/>
    <property type="project" value="UniProtKB-SubCell"/>
</dbReference>
<dbReference type="PANTHER" id="PTHR31386:SF2">
    <property type="entry name" value="SIMILAR TO RIKEN CDNA 2510039O18"/>
    <property type="match status" value="1"/>
</dbReference>
<keyword evidence="5 7" id="KW-0472">Membrane</keyword>
<proteinExistence type="predicted"/>
<accession>A0A7M7GIP0</accession>
<evidence type="ECO:0000313" key="9">
    <source>
        <dbReference type="Proteomes" id="UP000007110"/>
    </source>
</evidence>
<evidence type="ECO:0000256" key="3">
    <source>
        <dbReference type="ARBA" id="ARBA00022729"/>
    </source>
</evidence>
<reference evidence="8" key="2">
    <citation type="submission" date="2021-01" db="UniProtKB">
        <authorList>
            <consortium name="EnsemblMetazoa"/>
        </authorList>
    </citation>
    <scope>IDENTIFICATION</scope>
</reference>
<evidence type="ECO:0000256" key="2">
    <source>
        <dbReference type="ARBA" id="ARBA00022692"/>
    </source>
</evidence>
<dbReference type="AlphaFoldDB" id="A0A7M7GIP0"/>
<reference evidence="9" key="1">
    <citation type="submission" date="2015-02" db="EMBL/GenBank/DDBJ databases">
        <title>Genome sequencing for Strongylocentrotus purpuratus.</title>
        <authorList>
            <person name="Murali S."/>
            <person name="Liu Y."/>
            <person name="Vee V."/>
            <person name="English A."/>
            <person name="Wang M."/>
            <person name="Skinner E."/>
            <person name="Han Y."/>
            <person name="Muzny D.M."/>
            <person name="Worley K.C."/>
            <person name="Gibbs R.A."/>
        </authorList>
    </citation>
    <scope>NUCLEOTIDE SEQUENCE</scope>
</reference>
<dbReference type="GeneID" id="586026"/>
<keyword evidence="9" id="KW-1185">Reference proteome</keyword>
<keyword evidence="2 7" id="KW-0812">Transmembrane</keyword>
<dbReference type="EnsemblMetazoa" id="XM_003726446">
    <property type="protein sequence ID" value="XP_003726494"/>
    <property type="gene ID" value="LOC586026"/>
</dbReference>
<evidence type="ECO:0000256" key="1">
    <source>
        <dbReference type="ARBA" id="ARBA00004479"/>
    </source>
</evidence>
<feature type="transmembrane region" description="Helical" evidence="7">
    <location>
        <begin position="582"/>
        <end position="604"/>
    </location>
</feature>
<feature type="transmembrane region" description="Helical" evidence="7">
    <location>
        <begin position="21"/>
        <end position="41"/>
    </location>
</feature>
<dbReference type="InterPro" id="IPR018795">
    <property type="entry name" value="K2013-like"/>
</dbReference>
<organism evidence="8 9">
    <name type="scientific">Strongylocentrotus purpuratus</name>
    <name type="common">Purple sea urchin</name>
    <dbReference type="NCBI Taxonomy" id="7668"/>
    <lineage>
        <taxon>Eukaryota</taxon>
        <taxon>Metazoa</taxon>
        <taxon>Echinodermata</taxon>
        <taxon>Eleutherozoa</taxon>
        <taxon>Echinozoa</taxon>
        <taxon>Echinoidea</taxon>
        <taxon>Euechinoidea</taxon>
        <taxon>Echinacea</taxon>
        <taxon>Camarodonta</taxon>
        <taxon>Echinidea</taxon>
        <taxon>Strongylocentrotidae</taxon>
        <taxon>Strongylocentrotus</taxon>
    </lineage>
</organism>
<sequence length="627" mass="70951">MWLQSQISALTGAIPATKWKKFCFAAILVLVIFGYIGPWVIHHGKTTQVTIECLGAKVAQLEEQYGPSGVTVLHATRSPERPKVLAVTGNGYIELIVDHVKPNNLYLRGDSWTSDAPYRPLLRTKIEGYSDQRATIINYKKGFIEHIQCYYVEDSCVQVKVTTLAHRTREAILYQEVEVDNTASVPVTLLVTRNGPNNWKGSATSNEIFEVNGKSIEYVISTGKFPAPYVRDTQGQHYVALVIAATGFDKRVEVAPGTKYSKTIIAIARFSEPVLDFHADTDVIASLTDKTEEELFSLLHLDYRDILDEHVSVWSKSMWNSKLLVEPLLSAEENLDSPYLTTELVTATFYYMMTSVKAPLLVPGLSIQQKKELVSALQRPQSCFNGQPTFDNPELWMQLTKSQELHDLISHWMHTLYKHGCSSLLSAGVTGVTQAMLLSVFSAQFTDKELSFHADPAHIKGKFLFENILYNSSFLQINVDPSGPAENQKVTLHVSHYQNRDDMVRPLYACGSGCLQALQLTEQDQKLDLKWTEPQTPFLYLSHDRKHLEYLQKIIHIKKLRWLDEVPVNSSGQDHLGFRVPVIVWIVLVSLIICFHVILVKMIWNEYCRDRDGSSSKQKSSKFNMKP</sequence>
<dbReference type="Pfam" id="PF10222">
    <property type="entry name" value="DUF2152"/>
    <property type="match status" value="1"/>
</dbReference>
<evidence type="ECO:0000256" key="7">
    <source>
        <dbReference type="SAM" id="Phobius"/>
    </source>
</evidence>
<name>A0A7M7GIP0_STRPU</name>